<feature type="non-terminal residue" evidence="1">
    <location>
        <position position="37"/>
    </location>
</feature>
<dbReference type="Proteomes" id="UP000265520">
    <property type="component" value="Unassembled WGS sequence"/>
</dbReference>
<name>A0A392UB42_9FABA</name>
<dbReference type="AlphaFoldDB" id="A0A392UB42"/>
<proteinExistence type="predicted"/>
<evidence type="ECO:0000313" key="1">
    <source>
        <dbReference type="EMBL" id="MCI70067.1"/>
    </source>
</evidence>
<sequence>MAEVVVVVVEIQRMVYFHEKRFVQPKGLDLGVFQEMR</sequence>
<organism evidence="1 2">
    <name type="scientific">Trifolium medium</name>
    <dbReference type="NCBI Taxonomy" id="97028"/>
    <lineage>
        <taxon>Eukaryota</taxon>
        <taxon>Viridiplantae</taxon>
        <taxon>Streptophyta</taxon>
        <taxon>Embryophyta</taxon>
        <taxon>Tracheophyta</taxon>
        <taxon>Spermatophyta</taxon>
        <taxon>Magnoliopsida</taxon>
        <taxon>eudicotyledons</taxon>
        <taxon>Gunneridae</taxon>
        <taxon>Pentapetalae</taxon>
        <taxon>rosids</taxon>
        <taxon>fabids</taxon>
        <taxon>Fabales</taxon>
        <taxon>Fabaceae</taxon>
        <taxon>Papilionoideae</taxon>
        <taxon>50 kb inversion clade</taxon>
        <taxon>NPAAA clade</taxon>
        <taxon>Hologalegina</taxon>
        <taxon>IRL clade</taxon>
        <taxon>Trifolieae</taxon>
        <taxon>Trifolium</taxon>
    </lineage>
</organism>
<reference evidence="1 2" key="1">
    <citation type="journal article" date="2018" name="Front. Plant Sci.">
        <title>Red Clover (Trifolium pratense) and Zigzag Clover (T. medium) - A Picture of Genomic Similarities and Differences.</title>
        <authorList>
            <person name="Dluhosova J."/>
            <person name="Istvanek J."/>
            <person name="Nedelnik J."/>
            <person name="Repkova J."/>
        </authorList>
    </citation>
    <scope>NUCLEOTIDE SEQUENCE [LARGE SCALE GENOMIC DNA]</scope>
    <source>
        <strain evidence="2">cv. 10/8</strain>
        <tissue evidence="1">Leaf</tissue>
    </source>
</reference>
<protein>
    <submittedName>
        <fullName evidence="1">Uncharacterized protein</fullName>
    </submittedName>
</protein>
<dbReference type="EMBL" id="LXQA010768180">
    <property type="protein sequence ID" value="MCI70067.1"/>
    <property type="molecule type" value="Genomic_DNA"/>
</dbReference>
<keyword evidence="2" id="KW-1185">Reference proteome</keyword>
<comment type="caution">
    <text evidence="1">The sequence shown here is derived from an EMBL/GenBank/DDBJ whole genome shotgun (WGS) entry which is preliminary data.</text>
</comment>
<evidence type="ECO:0000313" key="2">
    <source>
        <dbReference type="Proteomes" id="UP000265520"/>
    </source>
</evidence>
<accession>A0A392UB42</accession>